<comment type="subcellular location">
    <subcellularLocation>
        <location evidence="1">Endomembrane system</location>
        <topology evidence="1">Multi-pass membrane protein</topology>
    </subcellularLocation>
</comment>
<feature type="transmembrane region" description="Helical" evidence="8">
    <location>
        <begin position="314"/>
        <end position="332"/>
    </location>
</feature>
<comment type="similarity">
    <text evidence="2">Belongs to the major facilitator superfamily.</text>
</comment>
<keyword evidence="6" id="KW-0406">Ion transport</keyword>
<organism evidence="10 11">
    <name type="scientific">Kazachstania africana (strain ATCC 22294 / BCRC 22015 / CBS 2517 / CECT 1963 / NBRC 1671 / NRRL Y-8276)</name>
    <name type="common">Yeast</name>
    <name type="synonym">Kluyveromyces africanus</name>
    <dbReference type="NCBI Taxonomy" id="1071382"/>
    <lineage>
        <taxon>Eukaryota</taxon>
        <taxon>Fungi</taxon>
        <taxon>Dikarya</taxon>
        <taxon>Ascomycota</taxon>
        <taxon>Saccharomycotina</taxon>
        <taxon>Saccharomycetes</taxon>
        <taxon>Saccharomycetales</taxon>
        <taxon>Saccharomycetaceae</taxon>
        <taxon>Kazachstania</taxon>
    </lineage>
</organism>
<dbReference type="InterPro" id="IPR036259">
    <property type="entry name" value="MFS_trans_sf"/>
</dbReference>
<sequence>MADFQSSITTKEEAVAKETTVVSHDAAAKNDFSIETREDGDDAIVYDAGVRNIEIYAEYYTSKFSRFMYFFFLFLVAYAYGLDTRVRTTFATDATSSYKKHTLMSTVTCIKTIISAAGQIGFARSCDIFGRTSIFVFSIILYAVGTIVESQATTISKYAGGVVLYSLGHSGIVLVSEVLIADFSNLNWRVVAAAAPMLPNVINTWISGNIVADLGDHWKWGIGLWAIVFPVCCIPLLFILLHMKYLAQYKDKRPELKRIWTLPKGMTKVQYLIETLFWRVDVVGLILLAATFGLILIPFTLAEKKNYQWKKASYIVPEVLGWAVSLPLYCIWEKFFARFPLTPLATVKDRGIYGALLVSLFIDFVYYMQHTYLYTVLYVAFNNTTSAATRINNLYSFVGVITSFFLGFVVVRLKKVKKFILFGIAVWIIAYGLFIRYRTGQASYVGSIAAICVLGFGNGFLKIPARASIQASVGSHQKMAVITSLFLALADIGEAFGSAVAGAIWGNRMEAEIYKRVSNTTAAALAYDSPTKFVKKYKWGTATRMEVVAAYREVTLILYVVGICLCVPLLLCSFLLRDRKLEEVISYDMMGSNSESKDEIIEKEIELSSEESRA</sequence>
<feature type="transmembrane region" description="Helical" evidence="8">
    <location>
        <begin position="481"/>
        <end position="505"/>
    </location>
</feature>
<evidence type="ECO:0000256" key="7">
    <source>
        <dbReference type="ARBA" id="ARBA00023136"/>
    </source>
</evidence>
<dbReference type="InParanoid" id="H2ATP0"/>
<dbReference type="HOGENOM" id="CLU_012970_2_1_1"/>
<evidence type="ECO:0000256" key="3">
    <source>
        <dbReference type="ARBA" id="ARBA00022448"/>
    </source>
</evidence>
<feature type="transmembrane region" description="Helical" evidence="8">
    <location>
        <begin position="160"/>
        <end position="181"/>
    </location>
</feature>
<dbReference type="GO" id="GO:0005774">
    <property type="term" value="C:vacuolar membrane"/>
    <property type="evidence" value="ECO:0007669"/>
    <property type="project" value="TreeGrafter"/>
</dbReference>
<dbReference type="PANTHER" id="PTHR23501">
    <property type="entry name" value="MAJOR FACILITATOR SUPERFAMILY"/>
    <property type="match status" value="1"/>
</dbReference>
<accession>H2ATP0</accession>
<feature type="domain" description="Major facilitator superfamily (MFS) profile" evidence="9">
    <location>
        <begin position="69"/>
        <end position="580"/>
    </location>
</feature>
<evidence type="ECO:0000313" key="10">
    <source>
        <dbReference type="EMBL" id="CCF57740.1"/>
    </source>
</evidence>
<dbReference type="Gene3D" id="1.20.1250.20">
    <property type="entry name" value="MFS general substrate transporter like domains"/>
    <property type="match status" value="2"/>
</dbReference>
<evidence type="ECO:0000256" key="8">
    <source>
        <dbReference type="SAM" id="Phobius"/>
    </source>
</evidence>
<feature type="transmembrane region" description="Helical" evidence="8">
    <location>
        <begin position="222"/>
        <end position="243"/>
    </location>
</feature>
<protein>
    <recommendedName>
        <fullName evidence="9">Major facilitator superfamily (MFS) profile domain-containing protein</fullName>
    </recommendedName>
</protein>
<feature type="transmembrane region" description="Helical" evidence="8">
    <location>
        <begin position="419"/>
        <end position="437"/>
    </location>
</feature>
<feature type="transmembrane region" description="Helical" evidence="8">
    <location>
        <begin position="276"/>
        <end position="302"/>
    </location>
</feature>
<dbReference type="AlphaFoldDB" id="H2ATP0"/>
<evidence type="ECO:0000256" key="5">
    <source>
        <dbReference type="ARBA" id="ARBA00022989"/>
    </source>
</evidence>
<name>H2ATP0_KAZAF</name>
<proteinExistence type="inferred from homology"/>
<dbReference type="GO" id="GO:0005886">
    <property type="term" value="C:plasma membrane"/>
    <property type="evidence" value="ECO:0007669"/>
    <property type="project" value="TreeGrafter"/>
</dbReference>
<dbReference type="KEGG" id="kaf:KAFR_0D00930"/>
<feature type="transmembrane region" description="Helical" evidence="8">
    <location>
        <begin position="352"/>
        <end position="374"/>
    </location>
</feature>
<evidence type="ECO:0000259" key="9">
    <source>
        <dbReference type="PROSITE" id="PS50850"/>
    </source>
</evidence>
<dbReference type="GeneID" id="13885698"/>
<feature type="transmembrane region" description="Helical" evidence="8">
    <location>
        <begin position="443"/>
        <end position="461"/>
    </location>
</feature>
<dbReference type="FunCoup" id="H2ATP0">
    <property type="interactions" value="55"/>
</dbReference>
<evidence type="ECO:0000256" key="4">
    <source>
        <dbReference type="ARBA" id="ARBA00022692"/>
    </source>
</evidence>
<dbReference type="GO" id="GO:0015343">
    <property type="term" value="F:siderophore-iron transmembrane transporter activity"/>
    <property type="evidence" value="ECO:0007669"/>
    <property type="project" value="TreeGrafter"/>
</dbReference>
<keyword evidence="11" id="KW-1185">Reference proteome</keyword>
<dbReference type="InterPro" id="IPR020846">
    <property type="entry name" value="MFS_dom"/>
</dbReference>
<gene>
    <name evidence="10" type="primary">KAFR0D00930</name>
    <name evidence="10" type="ORF">KAFR_0D00930</name>
</gene>
<evidence type="ECO:0000256" key="1">
    <source>
        <dbReference type="ARBA" id="ARBA00004127"/>
    </source>
</evidence>
<dbReference type="Pfam" id="PF07690">
    <property type="entry name" value="MFS_1"/>
    <property type="match status" value="1"/>
</dbReference>
<dbReference type="PANTHER" id="PTHR23501:SF92">
    <property type="entry name" value="GLUTATHIONE EXCHANGER 1-RELATED"/>
    <property type="match status" value="1"/>
</dbReference>
<dbReference type="eggNOG" id="KOG0254">
    <property type="taxonomic scope" value="Eukaryota"/>
</dbReference>
<dbReference type="RefSeq" id="XP_003956875.1">
    <property type="nucleotide sequence ID" value="XM_003956826.1"/>
</dbReference>
<evidence type="ECO:0000256" key="6">
    <source>
        <dbReference type="ARBA" id="ARBA00023065"/>
    </source>
</evidence>
<feature type="transmembrane region" description="Helical" evidence="8">
    <location>
        <begin position="128"/>
        <end position="148"/>
    </location>
</feature>
<evidence type="ECO:0000256" key="2">
    <source>
        <dbReference type="ARBA" id="ARBA00008335"/>
    </source>
</evidence>
<feature type="transmembrane region" description="Helical" evidence="8">
    <location>
        <begin position="556"/>
        <end position="576"/>
    </location>
</feature>
<dbReference type="PROSITE" id="PS50850">
    <property type="entry name" value="MFS"/>
    <property type="match status" value="1"/>
</dbReference>
<keyword evidence="4 8" id="KW-0812">Transmembrane</keyword>
<reference evidence="10 11" key="1">
    <citation type="journal article" date="2011" name="Proc. Natl. Acad. Sci. U.S.A.">
        <title>Evolutionary erosion of yeast sex chromosomes by mating-type switching accidents.</title>
        <authorList>
            <person name="Gordon J.L."/>
            <person name="Armisen D."/>
            <person name="Proux-Wera E."/>
            <person name="Oheigeartaigh S.S."/>
            <person name="Byrne K.P."/>
            <person name="Wolfe K.H."/>
        </authorList>
    </citation>
    <scope>NUCLEOTIDE SEQUENCE [LARGE SCALE GENOMIC DNA]</scope>
    <source>
        <strain evidence="11">ATCC 22294 / BCRC 22015 / CBS 2517 / CECT 1963 / NBRC 1671 / NRRL Y-8276</strain>
    </source>
</reference>
<dbReference type="OrthoDB" id="2241241at2759"/>
<keyword evidence="5 8" id="KW-1133">Transmembrane helix</keyword>
<keyword evidence="7 8" id="KW-0472">Membrane</keyword>
<keyword evidence="3" id="KW-0813">Transport</keyword>
<dbReference type="Proteomes" id="UP000005220">
    <property type="component" value="Chromosome 4"/>
</dbReference>
<dbReference type="SUPFAM" id="SSF103473">
    <property type="entry name" value="MFS general substrate transporter"/>
    <property type="match status" value="1"/>
</dbReference>
<dbReference type="InterPro" id="IPR011701">
    <property type="entry name" value="MFS"/>
</dbReference>
<feature type="transmembrane region" description="Helical" evidence="8">
    <location>
        <begin position="64"/>
        <end position="82"/>
    </location>
</feature>
<evidence type="ECO:0000313" key="11">
    <source>
        <dbReference type="Proteomes" id="UP000005220"/>
    </source>
</evidence>
<feature type="transmembrane region" description="Helical" evidence="8">
    <location>
        <begin position="103"/>
        <end position="122"/>
    </location>
</feature>
<feature type="transmembrane region" description="Helical" evidence="8">
    <location>
        <begin position="394"/>
        <end position="412"/>
    </location>
</feature>
<dbReference type="EMBL" id="HE650824">
    <property type="protein sequence ID" value="CCF57740.1"/>
    <property type="molecule type" value="Genomic_DNA"/>
</dbReference>
<dbReference type="GO" id="GO:0005768">
    <property type="term" value="C:endosome"/>
    <property type="evidence" value="ECO:0007669"/>
    <property type="project" value="TreeGrafter"/>
</dbReference>
<dbReference type="FunFam" id="1.20.1250.20:FF:000197">
    <property type="entry name" value="Siderophore iron transporter 1"/>
    <property type="match status" value="1"/>
</dbReference>